<evidence type="ECO:0000256" key="1">
    <source>
        <dbReference type="SAM" id="MobiDB-lite"/>
    </source>
</evidence>
<keyword evidence="4" id="KW-1185">Reference proteome</keyword>
<dbReference type="Pfam" id="PF25273">
    <property type="entry name" value="DUF7869"/>
    <property type="match status" value="1"/>
</dbReference>
<comment type="caution">
    <text evidence="3">The sequence shown here is derived from an EMBL/GenBank/DDBJ whole genome shotgun (WGS) entry which is preliminary data.</text>
</comment>
<feature type="compositionally biased region" description="Acidic residues" evidence="1">
    <location>
        <begin position="128"/>
        <end position="142"/>
    </location>
</feature>
<feature type="region of interest" description="Disordered" evidence="1">
    <location>
        <begin position="98"/>
        <end position="167"/>
    </location>
</feature>
<dbReference type="InterPro" id="IPR057191">
    <property type="entry name" value="DUF7869"/>
</dbReference>
<organism evidence="3 4">
    <name type="scientific">Molorchus minor</name>
    <dbReference type="NCBI Taxonomy" id="1323400"/>
    <lineage>
        <taxon>Eukaryota</taxon>
        <taxon>Metazoa</taxon>
        <taxon>Ecdysozoa</taxon>
        <taxon>Arthropoda</taxon>
        <taxon>Hexapoda</taxon>
        <taxon>Insecta</taxon>
        <taxon>Pterygota</taxon>
        <taxon>Neoptera</taxon>
        <taxon>Endopterygota</taxon>
        <taxon>Coleoptera</taxon>
        <taxon>Polyphaga</taxon>
        <taxon>Cucujiformia</taxon>
        <taxon>Chrysomeloidea</taxon>
        <taxon>Cerambycidae</taxon>
        <taxon>Lamiinae</taxon>
        <taxon>Monochamini</taxon>
        <taxon>Molorchus</taxon>
    </lineage>
</organism>
<feature type="compositionally biased region" description="Basic and acidic residues" evidence="1">
    <location>
        <begin position="149"/>
        <end position="162"/>
    </location>
</feature>
<name>A0ABQ9JUP3_9CUCU</name>
<evidence type="ECO:0000313" key="3">
    <source>
        <dbReference type="EMBL" id="KAJ8981068.1"/>
    </source>
</evidence>
<dbReference type="Proteomes" id="UP001162164">
    <property type="component" value="Unassembled WGS sequence"/>
</dbReference>
<protein>
    <recommendedName>
        <fullName evidence="2">DUF7869 domain-containing protein</fullName>
    </recommendedName>
</protein>
<reference evidence="3" key="1">
    <citation type="journal article" date="2023" name="Insect Mol. Biol.">
        <title>Genome sequencing provides insights into the evolution of gene families encoding plant cell wall-degrading enzymes in longhorned beetles.</title>
        <authorList>
            <person name="Shin N.R."/>
            <person name="Okamura Y."/>
            <person name="Kirsch R."/>
            <person name="Pauchet Y."/>
        </authorList>
    </citation>
    <scope>NUCLEOTIDE SEQUENCE</scope>
    <source>
        <strain evidence="3">MMC_N1</strain>
    </source>
</reference>
<dbReference type="EMBL" id="JAPWTJ010000206">
    <property type="protein sequence ID" value="KAJ8981068.1"/>
    <property type="molecule type" value="Genomic_DNA"/>
</dbReference>
<dbReference type="PANTHER" id="PTHR10773:SF19">
    <property type="match status" value="1"/>
</dbReference>
<sequence>MALSGNRHQSIVERNNDSQVPVEEITCQQMENSRDNFQIFDNQSSIPMISVEDESTDILNDAIVHDVIIEESINSTLETDGDENGLTNQLVNLQNAIDADPESDYIPSSNNSETDDSENDSDCNNNLETEDNENESPLEDTDAILAENADSHRESNNDDTPPRKKTKYRITREQRYKNKELRMRGQAYNGLRKDELGKYVQTNEIRARILGPTCTADSCKNSKIFFCSIFSDDERKALFEKFWKTLTWDMKRTYISSLVDYIPSKRKKEDSRRSGTLIYHLKKGTEKVRVCKRMFLSTLDVKEWTVRDCSKKLYGIHEAERDIYISKRNRRSNDNRRLTLKSFLDELPKMPSHYCRVSTSKIYLEPTFQSKNDLYREYQKYCDSKNEKVMSLQVLKEEVKKMDIQIFKPRKDQCDLCLSYKLGHIDDLAYQRHQTNKNQSRLSKDTDKELCKNNPKEIAVFTVDMQAVKLAPMLKASAIYYKTKLCVHNYTIYNLYNGQVDCYLWDESQGGLEANIFASLLVDFLENHLLKEPNTKQIIIYSDGCGYQNKNVILSNALLKLAIDRQVTIAQKFFEKGHSQMEVDSVHSTIEKRLKNRDIYLPTDYIAVCREARAKNPYRVKYLQYSDFQDYSKVRFYGSVRPGIRAGDPQVTNVHCFVYLPEGLIQYKLNYTDDYKNLPRRAKVGEYPVTQLYKSQQKIKDEKYNHLQQLKKVLDQQFWQFYDNLPH</sequence>
<evidence type="ECO:0000259" key="2">
    <source>
        <dbReference type="Pfam" id="PF25273"/>
    </source>
</evidence>
<feature type="domain" description="DUF7869" evidence="2">
    <location>
        <begin position="508"/>
        <end position="625"/>
    </location>
</feature>
<dbReference type="PANTHER" id="PTHR10773">
    <property type="entry name" value="DNA-DIRECTED RNA POLYMERASES I, II, AND III SUBUNIT RPABC2"/>
    <property type="match status" value="1"/>
</dbReference>
<proteinExistence type="predicted"/>
<gene>
    <name evidence="3" type="ORF">NQ317_007204</name>
</gene>
<evidence type="ECO:0000313" key="4">
    <source>
        <dbReference type="Proteomes" id="UP001162164"/>
    </source>
</evidence>
<accession>A0ABQ9JUP3</accession>